<dbReference type="GO" id="GO:0030313">
    <property type="term" value="C:cell envelope"/>
    <property type="evidence" value="ECO:0007669"/>
    <property type="project" value="UniProtKB-SubCell"/>
</dbReference>
<dbReference type="Proteomes" id="UP000036367">
    <property type="component" value="Unassembled WGS sequence"/>
</dbReference>
<dbReference type="Gene3D" id="2.40.50.100">
    <property type="match status" value="1"/>
</dbReference>
<organism evidence="3 4">
    <name type="scientific">Rhodopirellula islandica</name>
    <dbReference type="NCBI Taxonomy" id="595434"/>
    <lineage>
        <taxon>Bacteria</taxon>
        <taxon>Pseudomonadati</taxon>
        <taxon>Planctomycetota</taxon>
        <taxon>Planctomycetia</taxon>
        <taxon>Pirellulales</taxon>
        <taxon>Pirellulaceae</taxon>
        <taxon>Rhodopirellula</taxon>
    </lineage>
</organism>
<dbReference type="EMBL" id="LECT01000017">
    <property type="protein sequence ID" value="KLU05639.1"/>
    <property type="molecule type" value="Genomic_DNA"/>
</dbReference>
<dbReference type="PATRIC" id="fig|595434.4.peg.2169"/>
<comment type="caution">
    <text evidence="3">The sequence shown here is derived from an EMBL/GenBank/DDBJ whole genome shotgun (WGS) entry which is preliminary data.</text>
</comment>
<dbReference type="STRING" id="595434.RISK_002271"/>
<sequence length="540" mass="58676">MLHQATAPSETVLPRSINMPVITPSSGTAFQAIPPESLTAQDSGTPQHRIDSAQVRSTESASEFAELQWQIDATAAIAELMSKIASARRLDEAHLIVANALREFLGADVVAVGTVNPGSSLVRVRSVSDVSSIDESSQVSQQFEQAMSESIVRFREQLARTTVVDPDSEHVALMQLAHERLLSVTGTQCAVSCPLFSQLGPQQTPSDPEHRELSATQSDPVAVWTALFRQRPTELDRWKYFANACQQPLGESLAVAGRACEGPLARLRRVVSESSAWTRKKMVLGGSLAIALAMTIPIPHRVGCVSVLQPVEQRFAVAPHDGILEQAMVRAGEQVHTGQLLAEMDATDLRLQIADVTAQKERAEKKRDLHRASGDAASTQLAELETDELAAQLALLEHRAAHRQIVSSIDGIVLRSELDEARGVPVRTGDVLMQVAPLETLRAELEIAPADLAHIKLGQTVSLVPDGNPLHRVQGTIDTIRQASEVREGRNVFLATVTIDNHDGRLRPGMKSRTKVDAGYRASGWVLFHSAIEKTYGMLR</sequence>
<evidence type="ECO:0000313" key="3">
    <source>
        <dbReference type="EMBL" id="KLU05639.1"/>
    </source>
</evidence>
<dbReference type="Gene3D" id="3.30.450.40">
    <property type="match status" value="1"/>
</dbReference>
<comment type="subcellular location">
    <subcellularLocation>
        <location evidence="1">Cell envelope</location>
    </subcellularLocation>
</comment>
<protein>
    <submittedName>
        <fullName evidence="3">Membrane-fusion protein</fullName>
    </submittedName>
</protein>
<name>A0A0J1EJD6_RHOIS</name>
<dbReference type="PANTHER" id="PTHR32347">
    <property type="entry name" value="EFFLUX SYSTEM COMPONENT YKNX-RELATED"/>
    <property type="match status" value="1"/>
</dbReference>
<reference evidence="3" key="1">
    <citation type="submission" date="2015-05" db="EMBL/GenBank/DDBJ databases">
        <title>Permanent draft genome of Rhodopirellula islandicus K833.</title>
        <authorList>
            <person name="Kizina J."/>
            <person name="Richter M."/>
            <person name="Glockner F.O."/>
            <person name="Harder J."/>
        </authorList>
    </citation>
    <scope>NUCLEOTIDE SEQUENCE [LARGE SCALE GENOMIC DNA]</scope>
    <source>
        <strain evidence="3">K833</strain>
    </source>
</reference>
<dbReference type="Gene3D" id="2.40.30.170">
    <property type="match status" value="1"/>
</dbReference>
<dbReference type="InterPro" id="IPR029016">
    <property type="entry name" value="GAF-like_dom_sf"/>
</dbReference>
<dbReference type="InterPro" id="IPR050465">
    <property type="entry name" value="UPF0194_transport"/>
</dbReference>
<keyword evidence="2" id="KW-0175">Coiled coil</keyword>
<dbReference type="AlphaFoldDB" id="A0A0J1EJD6"/>
<dbReference type="SUPFAM" id="SSF55781">
    <property type="entry name" value="GAF domain-like"/>
    <property type="match status" value="1"/>
</dbReference>
<accession>A0A0J1EJD6</accession>
<gene>
    <name evidence="3" type="ORF">RISK_002271</name>
</gene>
<keyword evidence="4" id="KW-1185">Reference proteome</keyword>
<evidence type="ECO:0000256" key="2">
    <source>
        <dbReference type="ARBA" id="ARBA00023054"/>
    </source>
</evidence>
<dbReference type="SUPFAM" id="SSF111369">
    <property type="entry name" value="HlyD-like secretion proteins"/>
    <property type="match status" value="1"/>
</dbReference>
<dbReference type="PANTHER" id="PTHR32347:SF23">
    <property type="entry name" value="BLL5650 PROTEIN"/>
    <property type="match status" value="1"/>
</dbReference>
<proteinExistence type="predicted"/>
<evidence type="ECO:0000313" key="4">
    <source>
        <dbReference type="Proteomes" id="UP000036367"/>
    </source>
</evidence>
<evidence type="ECO:0000256" key="1">
    <source>
        <dbReference type="ARBA" id="ARBA00004196"/>
    </source>
</evidence>